<dbReference type="EMBL" id="JBHSFG010000069">
    <property type="protein sequence ID" value="MFC4469897.1"/>
    <property type="molecule type" value="Genomic_DNA"/>
</dbReference>
<accession>A0ABV8YXL4</accession>
<evidence type="ECO:0000256" key="1">
    <source>
        <dbReference type="SAM" id="MobiDB-lite"/>
    </source>
</evidence>
<reference evidence="3" key="1">
    <citation type="journal article" date="2019" name="Int. J. Syst. Evol. Microbiol.">
        <title>The Global Catalogue of Microorganisms (GCM) 10K type strain sequencing project: providing services to taxonomists for standard genome sequencing and annotation.</title>
        <authorList>
            <consortium name="The Broad Institute Genomics Platform"/>
            <consortium name="The Broad Institute Genome Sequencing Center for Infectious Disease"/>
            <person name="Wu L."/>
            <person name="Ma J."/>
        </authorList>
    </citation>
    <scope>NUCLEOTIDE SEQUENCE [LARGE SCALE GENOMIC DNA]</scope>
    <source>
        <strain evidence="3">DT43</strain>
    </source>
</reference>
<sequence length="170" mass="18299">MGRPRLTDSKEIFGLVHDDLPPSVLVAASMNITWAGGYEDVYVASALVRPDRAEDLQRALAAATEPWDWRLPDEDETEHEVDHGLFELRGWLRDPDPRTSTSTTPTLRGCAPKALCPDTPSGGRPTHTRTRTASGSSQPTRPSSPSGRSGRTATLTTAAQAGQPTDHAST</sequence>
<name>A0ABV8YXL4_9ACTN</name>
<dbReference type="RefSeq" id="WP_386349716.1">
    <property type="nucleotide sequence ID" value="NZ_JBHSFG010000069.1"/>
</dbReference>
<comment type="caution">
    <text evidence="2">The sequence shown here is derived from an EMBL/GenBank/DDBJ whole genome shotgun (WGS) entry which is preliminary data.</text>
</comment>
<evidence type="ECO:0000313" key="2">
    <source>
        <dbReference type="EMBL" id="MFC4469897.1"/>
    </source>
</evidence>
<keyword evidence="3" id="KW-1185">Reference proteome</keyword>
<evidence type="ECO:0008006" key="4">
    <source>
        <dbReference type="Google" id="ProtNLM"/>
    </source>
</evidence>
<dbReference type="Proteomes" id="UP001596012">
    <property type="component" value="Unassembled WGS sequence"/>
</dbReference>
<protein>
    <recommendedName>
        <fullName evidence="4">Phospholipase D-like domain-containing protein</fullName>
    </recommendedName>
</protein>
<organism evidence="2 3">
    <name type="scientific">Streptomyces xiangluensis</name>
    <dbReference type="NCBI Taxonomy" id="2665720"/>
    <lineage>
        <taxon>Bacteria</taxon>
        <taxon>Bacillati</taxon>
        <taxon>Actinomycetota</taxon>
        <taxon>Actinomycetes</taxon>
        <taxon>Kitasatosporales</taxon>
        <taxon>Streptomycetaceae</taxon>
        <taxon>Streptomyces</taxon>
    </lineage>
</organism>
<proteinExistence type="predicted"/>
<evidence type="ECO:0000313" key="3">
    <source>
        <dbReference type="Proteomes" id="UP001596012"/>
    </source>
</evidence>
<feature type="region of interest" description="Disordered" evidence="1">
    <location>
        <begin position="91"/>
        <end position="170"/>
    </location>
</feature>
<gene>
    <name evidence="2" type="ORF">ACFPH6_36275</name>
</gene>
<feature type="compositionally biased region" description="Low complexity" evidence="1">
    <location>
        <begin position="134"/>
        <end position="161"/>
    </location>
</feature>